<reference evidence="1 2" key="1">
    <citation type="journal article" date="2020" name="Cell">
        <title>Large-Scale Comparative Analyses of Tick Genomes Elucidate Their Genetic Diversity and Vector Capacities.</title>
        <authorList>
            <consortium name="Tick Genome and Microbiome Consortium (TIGMIC)"/>
            <person name="Jia N."/>
            <person name="Wang J."/>
            <person name="Shi W."/>
            <person name="Du L."/>
            <person name="Sun Y."/>
            <person name="Zhan W."/>
            <person name="Jiang J.F."/>
            <person name="Wang Q."/>
            <person name="Zhang B."/>
            <person name="Ji P."/>
            <person name="Bell-Sakyi L."/>
            <person name="Cui X.M."/>
            <person name="Yuan T.T."/>
            <person name="Jiang B.G."/>
            <person name="Yang W.F."/>
            <person name="Lam T.T."/>
            <person name="Chang Q.C."/>
            <person name="Ding S.J."/>
            <person name="Wang X.J."/>
            <person name="Zhu J.G."/>
            <person name="Ruan X.D."/>
            <person name="Zhao L."/>
            <person name="Wei J.T."/>
            <person name="Ye R.Z."/>
            <person name="Que T.C."/>
            <person name="Du C.H."/>
            <person name="Zhou Y.H."/>
            <person name="Cheng J.X."/>
            <person name="Dai P.F."/>
            <person name="Guo W.B."/>
            <person name="Han X.H."/>
            <person name="Huang E.J."/>
            <person name="Li L.F."/>
            <person name="Wei W."/>
            <person name="Gao Y.C."/>
            <person name="Liu J.Z."/>
            <person name="Shao H.Z."/>
            <person name="Wang X."/>
            <person name="Wang C.C."/>
            <person name="Yang T.C."/>
            <person name="Huo Q.B."/>
            <person name="Li W."/>
            <person name="Chen H.Y."/>
            <person name="Chen S.E."/>
            <person name="Zhou L.G."/>
            <person name="Ni X.B."/>
            <person name="Tian J.H."/>
            <person name="Sheng Y."/>
            <person name="Liu T."/>
            <person name="Pan Y.S."/>
            <person name="Xia L.Y."/>
            <person name="Li J."/>
            <person name="Zhao F."/>
            <person name="Cao W.C."/>
        </authorList>
    </citation>
    <scope>NUCLEOTIDE SEQUENCE [LARGE SCALE GENOMIC DNA]</scope>
    <source>
        <strain evidence="1">Iper-2018</strain>
    </source>
</reference>
<protein>
    <submittedName>
        <fullName evidence="1">Uncharacterized protein</fullName>
    </submittedName>
</protein>
<gene>
    <name evidence="1" type="ORF">HPB47_008910</name>
</gene>
<accession>A0AC60P3M6</accession>
<comment type="caution">
    <text evidence="1">The sequence shown here is derived from an EMBL/GenBank/DDBJ whole genome shotgun (WGS) entry which is preliminary data.</text>
</comment>
<proteinExistence type="predicted"/>
<feature type="non-terminal residue" evidence="1">
    <location>
        <position position="135"/>
    </location>
</feature>
<name>A0AC60P3M6_IXOPE</name>
<evidence type="ECO:0000313" key="2">
    <source>
        <dbReference type="Proteomes" id="UP000805193"/>
    </source>
</evidence>
<organism evidence="1 2">
    <name type="scientific">Ixodes persulcatus</name>
    <name type="common">Taiga tick</name>
    <dbReference type="NCBI Taxonomy" id="34615"/>
    <lineage>
        <taxon>Eukaryota</taxon>
        <taxon>Metazoa</taxon>
        <taxon>Ecdysozoa</taxon>
        <taxon>Arthropoda</taxon>
        <taxon>Chelicerata</taxon>
        <taxon>Arachnida</taxon>
        <taxon>Acari</taxon>
        <taxon>Parasitiformes</taxon>
        <taxon>Ixodida</taxon>
        <taxon>Ixodoidea</taxon>
        <taxon>Ixodidae</taxon>
        <taxon>Ixodinae</taxon>
        <taxon>Ixodes</taxon>
    </lineage>
</organism>
<dbReference type="EMBL" id="JABSTQ010011220">
    <property type="protein sequence ID" value="KAG0413931.1"/>
    <property type="molecule type" value="Genomic_DNA"/>
</dbReference>
<sequence>MLQLFTLAYITLLASLVLGSMLMVASLFEIGVTQSEHNRTFFDYMFEVSEFIFNVSKSLNGFQEIQQGIQDADHFGFFEGLKAQNTLYIILVLVAFTTLFFLYAGSFIMGMFHYNELIQPTKRSNASNYCGLAML</sequence>
<keyword evidence="2" id="KW-1185">Reference proteome</keyword>
<evidence type="ECO:0000313" key="1">
    <source>
        <dbReference type="EMBL" id="KAG0413931.1"/>
    </source>
</evidence>
<dbReference type="Proteomes" id="UP000805193">
    <property type="component" value="Unassembled WGS sequence"/>
</dbReference>